<comment type="function">
    <text evidence="10">Formation of pseudouridine at positions 27 and 28 in the anticodon stem and loop of transfer RNAs; at positions 34 and 36 of intron-containing precursor tRNA(Ile) and at position 35 in the intron-containing tRNA(Tyr). Catalyzes pseudouridylation at position 44 in U2 snRNA. Also catalyzes pseudouridylation of mRNAs.</text>
</comment>
<comment type="similarity">
    <text evidence="4">Belongs to the tRNA pseudouridine synthase TruA family.</text>
</comment>
<evidence type="ECO:0000256" key="8">
    <source>
        <dbReference type="ARBA" id="ARBA00023242"/>
    </source>
</evidence>
<protein>
    <recommendedName>
        <fullName evidence="11">tRNA pseudouridine synthase 1</fullName>
    </recommendedName>
    <alternativeName>
        <fullName evidence="12">tRNA pseudouridylate synthase 1</fullName>
    </alternativeName>
    <alternativeName>
        <fullName evidence="13">tRNA-uridine isomerase 1</fullName>
    </alternativeName>
</protein>
<evidence type="ECO:0000256" key="4">
    <source>
        <dbReference type="ARBA" id="ARBA00009375"/>
    </source>
</evidence>
<keyword evidence="5" id="KW-0507">mRNA processing</keyword>
<evidence type="ECO:0000313" key="19">
    <source>
        <dbReference type="Proteomes" id="UP000034164"/>
    </source>
</evidence>
<dbReference type="InterPro" id="IPR020095">
    <property type="entry name" value="PsdUridine_synth_TruA_C"/>
</dbReference>
<keyword evidence="7" id="KW-0413">Isomerase</keyword>
<feature type="compositionally biased region" description="Pro residues" evidence="16">
    <location>
        <begin position="7"/>
        <end position="16"/>
    </location>
</feature>
<evidence type="ECO:0000256" key="1">
    <source>
        <dbReference type="ARBA" id="ARBA00001166"/>
    </source>
</evidence>
<feature type="region of interest" description="Disordered" evidence="16">
    <location>
        <begin position="1"/>
        <end position="96"/>
    </location>
</feature>
<feature type="active site" description="Nucleophile" evidence="14">
    <location>
        <position position="180"/>
    </location>
</feature>
<organism evidence="18 19">
    <name type="scientific">[Emmonsia] crescens</name>
    <dbReference type="NCBI Taxonomy" id="73230"/>
    <lineage>
        <taxon>Eukaryota</taxon>
        <taxon>Fungi</taxon>
        <taxon>Dikarya</taxon>
        <taxon>Ascomycota</taxon>
        <taxon>Pezizomycotina</taxon>
        <taxon>Eurotiomycetes</taxon>
        <taxon>Eurotiomycetidae</taxon>
        <taxon>Onygenales</taxon>
        <taxon>Ajellomycetaceae</taxon>
        <taxon>Emergomyces</taxon>
    </lineage>
</organism>
<dbReference type="InterPro" id="IPR001406">
    <property type="entry name" value="PsdUridine_synth_TruA"/>
</dbReference>
<evidence type="ECO:0000256" key="5">
    <source>
        <dbReference type="ARBA" id="ARBA00022664"/>
    </source>
</evidence>
<keyword evidence="8" id="KW-0539">Nucleus</keyword>
<evidence type="ECO:0000313" key="18">
    <source>
        <dbReference type="EMBL" id="KKZ62428.1"/>
    </source>
</evidence>
<keyword evidence="6" id="KW-0819">tRNA processing</keyword>
<dbReference type="Proteomes" id="UP000034164">
    <property type="component" value="Unassembled WGS sequence"/>
</dbReference>
<feature type="compositionally biased region" description="Basic and acidic residues" evidence="16">
    <location>
        <begin position="75"/>
        <end position="88"/>
    </location>
</feature>
<evidence type="ECO:0000256" key="13">
    <source>
        <dbReference type="ARBA" id="ARBA00080858"/>
    </source>
</evidence>
<sequence>MDTQQQPPNPTPPSNPAPGQQAIPNQGHSKERELSQPRPEGDTERNMESNDIGGGRGGRKNKRKDLGRKAWSRQTPDKRARTEASQESKRRKLERGEGALPIYATEFSKEDIEADQRRPKKKVAVMLGYSGSGYKGMQLSETEKTIEGDLFTAFVAAGAISKANATDPKKSSLVRCARTDKGVHAAGNVVSLKLIVEDPDVVQKINEHLSPQIRVWGIEITNKSFSSYHLCDSRIYEYLIPTHCFLPPHPSTHLGQKLVEIAEQENDLDGYKQRQAEVATYWEEVDEKYIKPILERLPEATRRRVEQALVIKSDTGPADNSASQGEQNQPKSGHELNDAPASNNEASDQTNENKDSGPGDAQTVSTNEAIRIIRAAYLDAKRAYRIPKERMDRINDALGMYVGTRNFHNYTIQKSFRDASAKRHIKSFKISRDPLIINGTEWLSLKVHGQSFMMHQIRKMVAMVALVVRCGCNIERIPETYGEQKIAIPKAPGLGLLLERPIFDSYNKRTVVEYGKNPIDFSKHEKEIEEFKQREIYERIFREEEESNSFGNFFNHIDTFQENAFLFVTSGGIAASKARANTAGAPIMCGKAALKEVESESEDEIVNGGEEGG</sequence>
<evidence type="ECO:0000256" key="15">
    <source>
        <dbReference type="PIRSR" id="PIRSR641708-2"/>
    </source>
</evidence>
<reference evidence="19" key="1">
    <citation type="journal article" date="2015" name="PLoS Genet.">
        <title>The dynamic genome and transcriptome of the human fungal pathogen Blastomyces and close relative Emmonsia.</title>
        <authorList>
            <person name="Munoz J.F."/>
            <person name="Gauthier G.M."/>
            <person name="Desjardins C.A."/>
            <person name="Gallo J.E."/>
            <person name="Holder J."/>
            <person name="Sullivan T.D."/>
            <person name="Marty A.J."/>
            <person name="Carmen J.C."/>
            <person name="Chen Z."/>
            <person name="Ding L."/>
            <person name="Gujja S."/>
            <person name="Magrini V."/>
            <person name="Misas E."/>
            <person name="Mitreva M."/>
            <person name="Priest M."/>
            <person name="Saif S."/>
            <person name="Whiston E.A."/>
            <person name="Young S."/>
            <person name="Zeng Q."/>
            <person name="Goldman W.E."/>
            <person name="Mardis E.R."/>
            <person name="Taylor J.W."/>
            <person name="McEwen J.G."/>
            <person name="Clay O.K."/>
            <person name="Klein B.S."/>
            <person name="Cuomo C.A."/>
        </authorList>
    </citation>
    <scope>NUCLEOTIDE SEQUENCE [LARGE SCALE GENOMIC DNA]</scope>
    <source>
        <strain evidence="19">UAMH 3008</strain>
    </source>
</reference>
<comment type="catalytic activity">
    <reaction evidence="9">
        <text>a uridine in tRNA = a pseudouridine in tRNA</text>
        <dbReference type="Rhea" id="RHEA:54572"/>
        <dbReference type="Rhea" id="RHEA-COMP:13339"/>
        <dbReference type="Rhea" id="RHEA-COMP:13934"/>
        <dbReference type="ChEBI" id="CHEBI:65314"/>
        <dbReference type="ChEBI" id="CHEBI:65315"/>
    </reaction>
</comment>
<dbReference type="EMBL" id="LCZI01001099">
    <property type="protein sequence ID" value="KKZ62428.1"/>
    <property type="molecule type" value="Genomic_DNA"/>
</dbReference>
<evidence type="ECO:0000256" key="16">
    <source>
        <dbReference type="SAM" id="MobiDB-lite"/>
    </source>
</evidence>
<comment type="catalytic activity">
    <reaction evidence="1">
        <text>a uridine in mRNA = a pseudouridine in mRNA</text>
        <dbReference type="Rhea" id="RHEA:56644"/>
        <dbReference type="Rhea" id="RHEA-COMP:14658"/>
        <dbReference type="Rhea" id="RHEA-COMP:14659"/>
        <dbReference type="ChEBI" id="CHEBI:65314"/>
        <dbReference type="ChEBI" id="CHEBI:65315"/>
    </reaction>
</comment>
<evidence type="ECO:0000256" key="2">
    <source>
        <dbReference type="ARBA" id="ARBA00001832"/>
    </source>
</evidence>
<dbReference type="SUPFAM" id="SSF55120">
    <property type="entry name" value="Pseudouridine synthase"/>
    <property type="match status" value="1"/>
</dbReference>
<feature type="region of interest" description="Disordered" evidence="16">
    <location>
        <begin position="313"/>
        <end position="365"/>
    </location>
</feature>
<comment type="subcellular location">
    <subcellularLocation>
        <location evidence="3">Nucleus</location>
    </subcellularLocation>
</comment>
<gene>
    <name evidence="18" type="ORF">EMCG_03168</name>
</gene>
<dbReference type="InterPro" id="IPR041708">
    <property type="entry name" value="PUS1/PUS2-like"/>
</dbReference>
<evidence type="ECO:0000256" key="11">
    <source>
        <dbReference type="ARBA" id="ARBA00073968"/>
    </source>
</evidence>
<dbReference type="InterPro" id="IPR020097">
    <property type="entry name" value="PsdUridine_synth_TruA_a/b_dom"/>
</dbReference>
<proteinExistence type="inferred from homology"/>
<dbReference type="GO" id="GO:1990481">
    <property type="term" value="P:mRNA pseudouridine synthesis"/>
    <property type="evidence" value="ECO:0007669"/>
    <property type="project" value="TreeGrafter"/>
</dbReference>
<comment type="catalytic activity">
    <reaction evidence="2">
        <text>uridine in snRNA = pseudouridine in snRNA</text>
        <dbReference type="Rhea" id="RHEA:51124"/>
        <dbReference type="Rhea" id="RHEA-COMP:12891"/>
        <dbReference type="Rhea" id="RHEA-COMP:12892"/>
        <dbReference type="ChEBI" id="CHEBI:65314"/>
        <dbReference type="ChEBI" id="CHEBI:65315"/>
    </reaction>
</comment>
<evidence type="ECO:0000256" key="3">
    <source>
        <dbReference type="ARBA" id="ARBA00004123"/>
    </source>
</evidence>
<dbReference type="PANTHER" id="PTHR11142:SF4">
    <property type="entry name" value="PSEUDOURIDYLATE SYNTHASE 1 HOMOLOG"/>
    <property type="match status" value="1"/>
</dbReference>
<dbReference type="VEuPathDB" id="FungiDB:EMCG_03168"/>
<feature type="compositionally biased region" description="Polar residues" evidence="16">
    <location>
        <begin position="318"/>
        <end position="331"/>
    </location>
</feature>
<dbReference type="GO" id="GO:0006397">
    <property type="term" value="P:mRNA processing"/>
    <property type="evidence" value="ECO:0007669"/>
    <property type="project" value="UniProtKB-KW"/>
</dbReference>
<dbReference type="FunFam" id="3.30.70.660:FF:000002">
    <property type="entry name" value="tRNA pseudouridine synthase"/>
    <property type="match status" value="1"/>
</dbReference>
<evidence type="ECO:0000256" key="14">
    <source>
        <dbReference type="PIRSR" id="PIRSR641708-1"/>
    </source>
</evidence>
<comment type="caution">
    <text evidence="18">The sequence shown here is derived from an EMBL/GenBank/DDBJ whole genome shotgun (WGS) entry which is preliminary data.</text>
</comment>
<feature type="domain" description="Pseudouridine synthase I TruA alpha/beta" evidence="17">
    <location>
        <begin position="399"/>
        <end position="504"/>
    </location>
</feature>
<dbReference type="OrthoDB" id="10256309at2759"/>
<feature type="compositionally biased region" description="Basic and acidic residues" evidence="16">
    <location>
        <begin position="28"/>
        <end position="48"/>
    </location>
</feature>
<dbReference type="GO" id="GO:0005634">
    <property type="term" value="C:nucleus"/>
    <property type="evidence" value="ECO:0007669"/>
    <property type="project" value="UniProtKB-SubCell"/>
</dbReference>
<evidence type="ECO:0000256" key="10">
    <source>
        <dbReference type="ARBA" id="ARBA00053072"/>
    </source>
</evidence>
<evidence type="ECO:0000256" key="9">
    <source>
        <dbReference type="ARBA" id="ARBA00036943"/>
    </source>
</evidence>
<evidence type="ECO:0000259" key="17">
    <source>
        <dbReference type="Pfam" id="PF01416"/>
    </source>
</evidence>
<dbReference type="GO" id="GO:0003723">
    <property type="term" value="F:RNA binding"/>
    <property type="evidence" value="ECO:0007669"/>
    <property type="project" value="InterPro"/>
</dbReference>
<feature type="compositionally biased region" description="Basic residues" evidence="16">
    <location>
        <begin position="57"/>
        <end position="66"/>
    </location>
</feature>
<dbReference type="InterPro" id="IPR020103">
    <property type="entry name" value="PsdUridine_synth_cat_dom_sf"/>
</dbReference>
<dbReference type="PANTHER" id="PTHR11142">
    <property type="entry name" value="PSEUDOURIDYLATE SYNTHASE"/>
    <property type="match status" value="1"/>
</dbReference>
<dbReference type="CDD" id="cd02568">
    <property type="entry name" value="PseudoU_synth_PUS1_PUS2"/>
    <property type="match status" value="1"/>
</dbReference>
<dbReference type="FunFam" id="3.30.70.580:FF:000002">
    <property type="entry name" value="tRNA pseudouridine synthase"/>
    <property type="match status" value="1"/>
</dbReference>
<dbReference type="Pfam" id="PF01416">
    <property type="entry name" value="PseudoU_synth_1"/>
    <property type="match status" value="1"/>
</dbReference>
<name>A0A0G2HWI2_9EURO</name>
<dbReference type="GO" id="GO:0009982">
    <property type="term" value="F:pseudouridine synthase activity"/>
    <property type="evidence" value="ECO:0007669"/>
    <property type="project" value="EnsemblFungi"/>
</dbReference>
<dbReference type="Gene3D" id="3.30.70.660">
    <property type="entry name" value="Pseudouridine synthase I, catalytic domain, C-terminal subdomain"/>
    <property type="match status" value="1"/>
</dbReference>
<evidence type="ECO:0000256" key="6">
    <source>
        <dbReference type="ARBA" id="ARBA00022694"/>
    </source>
</evidence>
<evidence type="ECO:0000256" key="7">
    <source>
        <dbReference type="ARBA" id="ARBA00023235"/>
    </source>
</evidence>
<evidence type="ECO:0000256" key="12">
    <source>
        <dbReference type="ARBA" id="ARBA00079072"/>
    </source>
</evidence>
<dbReference type="AlphaFoldDB" id="A0A0G2HWI2"/>
<dbReference type="GO" id="GO:0031119">
    <property type="term" value="P:tRNA pseudouridine synthesis"/>
    <property type="evidence" value="ECO:0007669"/>
    <property type="project" value="EnsemblFungi"/>
</dbReference>
<feature type="binding site" evidence="15">
    <location>
        <position position="236"/>
    </location>
    <ligand>
        <name>substrate</name>
    </ligand>
</feature>
<dbReference type="GO" id="GO:0031120">
    <property type="term" value="P:snRNA pseudouridine synthesis"/>
    <property type="evidence" value="ECO:0007669"/>
    <property type="project" value="UniProtKB-ARBA"/>
</dbReference>
<dbReference type="Gene3D" id="3.30.70.580">
    <property type="entry name" value="Pseudouridine synthase I, catalytic domain, N-terminal subdomain"/>
    <property type="match status" value="1"/>
</dbReference>
<feature type="compositionally biased region" description="Polar residues" evidence="16">
    <location>
        <begin position="340"/>
        <end position="350"/>
    </location>
</feature>
<accession>A0A0G2HWI2</accession>
<dbReference type="InterPro" id="IPR020094">
    <property type="entry name" value="TruA/RsuA/RluB/E/F_N"/>
</dbReference>